<keyword evidence="2 3" id="KW-0040">ANK repeat</keyword>
<dbReference type="Gene3D" id="1.25.40.20">
    <property type="entry name" value="Ankyrin repeat-containing domain"/>
    <property type="match status" value="4"/>
</dbReference>
<feature type="repeat" description="ANK" evidence="3">
    <location>
        <begin position="238"/>
        <end position="270"/>
    </location>
</feature>
<dbReference type="InterPro" id="IPR008962">
    <property type="entry name" value="PapD-like_sf"/>
</dbReference>
<name>A0AA88UYF8_9ASTE</name>
<dbReference type="PANTHER" id="PTHR24198">
    <property type="entry name" value="ANKYRIN REPEAT AND PROTEIN KINASE DOMAIN-CONTAINING PROTEIN"/>
    <property type="match status" value="1"/>
</dbReference>
<protein>
    <recommendedName>
        <fullName evidence="4">MSP domain-containing protein</fullName>
    </recommendedName>
</protein>
<feature type="repeat" description="ANK" evidence="3">
    <location>
        <begin position="271"/>
        <end position="303"/>
    </location>
</feature>
<evidence type="ECO:0000256" key="2">
    <source>
        <dbReference type="ARBA" id="ARBA00023043"/>
    </source>
</evidence>
<dbReference type="Proteomes" id="UP001188597">
    <property type="component" value="Unassembled WGS sequence"/>
</dbReference>
<dbReference type="EMBL" id="JAVXUP010003755">
    <property type="protein sequence ID" value="KAK2998218.1"/>
    <property type="molecule type" value="Genomic_DNA"/>
</dbReference>
<dbReference type="PROSITE" id="PS50202">
    <property type="entry name" value="MSP"/>
    <property type="match status" value="1"/>
</dbReference>
<feature type="repeat" description="ANK" evidence="3">
    <location>
        <begin position="305"/>
        <end position="337"/>
    </location>
</feature>
<evidence type="ECO:0000259" key="4">
    <source>
        <dbReference type="PROSITE" id="PS50202"/>
    </source>
</evidence>
<dbReference type="Pfam" id="PF00023">
    <property type="entry name" value="Ank"/>
    <property type="match status" value="2"/>
</dbReference>
<gene>
    <name evidence="5" type="ORF">RJ639_024232</name>
</gene>
<proteinExistence type="predicted"/>
<evidence type="ECO:0000313" key="5">
    <source>
        <dbReference type="EMBL" id="KAK2998218.1"/>
    </source>
</evidence>
<dbReference type="PRINTS" id="PR01415">
    <property type="entry name" value="ANKYRIN"/>
</dbReference>
<dbReference type="SUPFAM" id="SSF48403">
    <property type="entry name" value="Ankyrin repeat"/>
    <property type="match status" value="1"/>
</dbReference>
<dbReference type="Gene3D" id="2.60.40.10">
    <property type="entry name" value="Immunoglobulins"/>
    <property type="match status" value="1"/>
</dbReference>
<feature type="repeat" description="ANK" evidence="3">
    <location>
        <begin position="172"/>
        <end position="204"/>
    </location>
</feature>
<feature type="repeat" description="ANK" evidence="3">
    <location>
        <begin position="425"/>
        <end position="457"/>
    </location>
</feature>
<accession>A0AA88UYF8</accession>
<dbReference type="InterPro" id="IPR013783">
    <property type="entry name" value="Ig-like_fold"/>
</dbReference>
<dbReference type="Pfam" id="PF12796">
    <property type="entry name" value="Ank_2"/>
    <property type="match status" value="3"/>
</dbReference>
<sequence>MDRLISLEPSNVVAIRIEPGQKCYGELTLRNVMYTMPVAFWLQPINKTRYTVKPQSGIISPLTTLTIEIIYHLLPMSGLPESFPHCDDSFVLHSVVVPGAAVKDPSSTYDAVPSDWFTIKKKQVFSDSGIKIMFVGSPVLAQLILNGSMDEIRETMEKCDPSWKAADSVDADGQTLLHIAIAQNRPDLVQLLLEFEPDVESLSRSGSSPLEAAADLGEALIVELLLAHQASTERSQGSNWGPVHLAAGGGHVEVLRLLLLKGADMDALSKDGNTALHLAVEERRKDCARLLLTSGARADVRNTGDGDTPLHISAALGDEHMVKLLLQKGANKDIRNRIGKTAYDLAAENGHNRLFDALRLGDSLCVAARKGEIRIIHRLLENGAAINGRDQHGWTALHRASFKGLADVVRTLIDKGVDVDARDEDGYTALHCAVESGHANVIEMLVKKRADVEARTNKGVTALQIAESLNYSGITRILVHGGAGKDGISQILIAPTSLPFGNGVMKRENEFGTMKKKPSRGRALRSSFDRSAVVAVI</sequence>
<dbReference type="InterPro" id="IPR002110">
    <property type="entry name" value="Ankyrin_rpt"/>
</dbReference>
<evidence type="ECO:0000256" key="1">
    <source>
        <dbReference type="ARBA" id="ARBA00022737"/>
    </source>
</evidence>
<dbReference type="PROSITE" id="PS50088">
    <property type="entry name" value="ANK_REPEAT"/>
    <property type="match status" value="8"/>
</dbReference>
<reference evidence="5" key="1">
    <citation type="submission" date="2022-12" db="EMBL/GenBank/DDBJ databases">
        <title>Draft genome assemblies for two species of Escallonia (Escalloniales).</title>
        <authorList>
            <person name="Chanderbali A."/>
            <person name="Dervinis C."/>
            <person name="Anghel I."/>
            <person name="Soltis D."/>
            <person name="Soltis P."/>
            <person name="Zapata F."/>
        </authorList>
    </citation>
    <scope>NUCLEOTIDE SEQUENCE</scope>
    <source>
        <strain evidence="5">UCBG64.0493</strain>
        <tissue evidence="5">Leaf</tissue>
    </source>
</reference>
<dbReference type="PANTHER" id="PTHR24198:SF165">
    <property type="entry name" value="ANKYRIN REPEAT-CONTAINING PROTEIN-RELATED"/>
    <property type="match status" value="1"/>
</dbReference>
<dbReference type="InterPro" id="IPR000535">
    <property type="entry name" value="MSP_dom"/>
</dbReference>
<feature type="repeat" description="ANK" evidence="3">
    <location>
        <begin position="364"/>
        <end position="391"/>
    </location>
</feature>
<evidence type="ECO:0000313" key="6">
    <source>
        <dbReference type="Proteomes" id="UP001188597"/>
    </source>
</evidence>
<dbReference type="SMART" id="SM00248">
    <property type="entry name" value="ANK"/>
    <property type="match status" value="9"/>
</dbReference>
<feature type="repeat" description="ANK" evidence="3">
    <location>
        <begin position="205"/>
        <end position="237"/>
    </location>
</feature>
<dbReference type="AlphaFoldDB" id="A0AA88UYF8"/>
<feature type="repeat" description="ANK" evidence="3">
    <location>
        <begin position="392"/>
        <end position="424"/>
    </location>
</feature>
<dbReference type="Pfam" id="PF00635">
    <property type="entry name" value="Motile_Sperm"/>
    <property type="match status" value="1"/>
</dbReference>
<evidence type="ECO:0000256" key="3">
    <source>
        <dbReference type="PROSITE-ProRule" id="PRU00023"/>
    </source>
</evidence>
<dbReference type="InterPro" id="IPR036770">
    <property type="entry name" value="Ankyrin_rpt-contain_sf"/>
</dbReference>
<dbReference type="PROSITE" id="PS50297">
    <property type="entry name" value="ANK_REP_REGION"/>
    <property type="match status" value="6"/>
</dbReference>
<comment type="caution">
    <text evidence="5">The sequence shown here is derived from an EMBL/GenBank/DDBJ whole genome shotgun (WGS) entry which is preliminary data.</text>
</comment>
<keyword evidence="6" id="KW-1185">Reference proteome</keyword>
<feature type="domain" description="MSP" evidence="4">
    <location>
        <begin position="4"/>
        <end position="135"/>
    </location>
</feature>
<keyword evidence="1" id="KW-0677">Repeat</keyword>
<organism evidence="5 6">
    <name type="scientific">Escallonia herrerae</name>
    <dbReference type="NCBI Taxonomy" id="1293975"/>
    <lineage>
        <taxon>Eukaryota</taxon>
        <taxon>Viridiplantae</taxon>
        <taxon>Streptophyta</taxon>
        <taxon>Embryophyta</taxon>
        <taxon>Tracheophyta</taxon>
        <taxon>Spermatophyta</taxon>
        <taxon>Magnoliopsida</taxon>
        <taxon>eudicotyledons</taxon>
        <taxon>Gunneridae</taxon>
        <taxon>Pentapetalae</taxon>
        <taxon>asterids</taxon>
        <taxon>campanulids</taxon>
        <taxon>Escalloniales</taxon>
        <taxon>Escalloniaceae</taxon>
        <taxon>Escallonia</taxon>
    </lineage>
</organism>
<dbReference type="SUPFAM" id="SSF49354">
    <property type="entry name" value="PapD-like"/>
    <property type="match status" value="1"/>
</dbReference>